<sequence length="211" mass="23315">MAKHHPQTQHPPTATTQTHYLQTDPSHFRQHLQVEAAPGSGTPAEQNGNITRSGGGVHEFLSFSVFSSTTPNRDVTENAIMIPVLAIPMFSEGSLCPGCNVHRMDQWGDYAVHCSSEVGVKGREIFTTCRFAIIQLAPSGEKDRPLRPADMLLYSWDKGLDVCVDLTGVDSSFSAEECLQFRVLPLSSVKRKQIFLTFSVNRFLSPLPFLP</sequence>
<accession>A0A2U1MWH8</accession>
<evidence type="ECO:0000313" key="2">
    <source>
        <dbReference type="Proteomes" id="UP000245207"/>
    </source>
</evidence>
<protein>
    <submittedName>
        <fullName evidence="1">Uncharacterized protein</fullName>
    </submittedName>
</protein>
<keyword evidence="2" id="KW-1185">Reference proteome</keyword>
<evidence type="ECO:0000313" key="1">
    <source>
        <dbReference type="EMBL" id="PWA65590.1"/>
    </source>
</evidence>
<dbReference type="Proteomes" id="UP000245207">
    <property type="component" value="Unassembled WGS sequence"/>
</dbReference>
<gene>
    <name evidence="1" type="ORF">CTI12_AA334530</name>
</gene>
<comment type="caution">
    <text evidence="1">The sequence shown here is derived from an EMBL/GenBank/DDBJ whole genome shotgun (WGS) entry which is preliminary data.</text>
</comment>
<organism evidence="1 2">
    <name type="scientific">Artemisia annua</name>
    <name type="common">Sweet wormwood</name>
    <dbReference type="NCBI Taxonomy" id="35608"/>
    <lineage>
        <taxon>Eukaryota</taxon>
        <taxon>Viridiplantae</taxon>
        <taxon>Streptophyta</taxon>
        <taxon>Embryophyta</taxon>
        <taxon>Tracheophyta</taxon>
        <taxon>Spermatophyta</taxon>
        <taxon>Magnoliopsida</taxon>
        <taxon>eudicotyledons</taxon>
        <taxon>Gunneridae</taxon>
        <taxon>Pentapetalae</taxon>
        <taxon>asterids</taxon>
        <taxon>campanulids</taxon>
        <taxon>Asterales</taxon>
        <taxon>Asteraceae</taxon>
        <taxon>Asteroideae</taxon>
        <taxon>Anthemideae</taxon>
        <taxon>Artemisiinae</taxon>
        <taxon>Artemisia</taxon>
    </lineage>
</organism>
<dbReference type="EMBL" id="PKPP01004189">
    <property type="protein sequence ID" value="PWA65590.1"/>
    <property type="molecule type" value="Genomic_DNA"/>
</dbReference>
<dbReference type="AlphaFoldDB" id="A0A2U1MWH8"/>
<dbReference type="PANTHER" id="PTHR48462:SF1">
    <property type="entry name" value="PROTEIN, PUTATIVE-RELATED"/>
    <property type="match status" value="1"/>
</dbReference>
<name>A0A2U1MWH8_ARTAN</name>
<reference evidence="1 2" key="1">
    <citation type="journal article" date="2018" name="Mol. Plant">
        <title>The genome of Artemisia annua provides insight into the evolution of Asteraceae family and artemisinin biosynthesis.</title>
        <authorList>
            <person name="Shen Q."/>
            <person name="Zhang L."/>
            <person name="Liao Z."/>
            <person name="Wang S."/>
            <person name="Yan T."/>
            <person name="Shi P."/>
            <person name="Liu M."/>
            <person name="Fu X."/>
            <person name="Pan Q."/>
            <person name="Wang Y."/>
            <person name="Lv Z."/>
            <person name="Lu X."/>
            <person name="Zhang F."/>
            <person name="Jiang W."/>
            <person name="Ma Y."/>
            <person name="Chen M."/>
            <person name="Hao X."/>
            <person name="Li L."/>
            <person name="Tang Y."/>
            <person name="Lv G."/>
            <person name="Zhou Y."/>
            <person name="Sun X."/>
            <person name="Brodelius P.E."/>
            <person name="Rose J.K.C."/>
            <person name="Tang K."/>
        </authorList>
    </citation>
    <scope>NUCLEOTIDE SEQUENCE [LARGE SCALE GENOMIC DNA]</scope>
    <source>
        <strain evidence="2">cv. Huhao1</strain>
        <tissue evidence="1">Leaf</tissue>
    </source>
</reference>
<proteinExistence type="predicted"/>
<dbReference type="PANTHER" id="PTHR48462">
    <property type="entry name" value="PROTEIN, PUTATIVE-RELATED"/>
    <property type="match status" value="1"/>
</dbReference>